<feature type="short sequence motif" description="GXSXG" evidence="4">
    <location>
        <begin position="36"/>
        <end position="40"/>
    </location>
</feature>
<evidence type="ECO:0000256" key="3">
    <source>
        <dbReference type="ARBA" id="ARBA00023098"/>
    </source>
</evidence>
<proteinExistence type="predicted"/>
<dbReference type="PANTHER" id="PTHR14226:SF57">
    <property type="entry name" value="BLR7027 PROTEIN"/>
    <property type="match status" value="1"/>
</dbReference>
<reference evidence="6 7" key="1">
    <citation type="submission" date="2021-03" db="EMBL/GenBank/DDBJ databases">
        <title>Fibrella sp. HMF5405 genome sequencing and assembly.</title>
        <authorList>
            <person name="Kang H."/>
            <person name="Kim H."/>
            <person name="Bae S."/>
            <person name="Joh K."/>
        </authorList>
    </citation>
    <scope>NUCLEOTIDE SEQUENCE [LARGE SCALE GENOMIC DNA]</scope>
    <source>
        <strain evidence="6 7">HMF5405</strain>
    </source>
</reference>
<evidence type="ECO:0000256" key="4">
    <source>
        <dbReference type="PROSITE-ProRule" id="PRU01161"/>
    </source>
</evidence>
<keyword evidence="1 4" id="KW-0378">Hydrolase</keyword>
<feature type="active site" description="Proton acceptor" evidence="4">
    <location>
        <position position="210"/>
    </location>
</feature>
<dbReference type="InterPro" id="IPR016035">
    <property type="entry name" value="Acyl_Trfase/lysoPLipase"/>
</dbReference>
<dbReference type="InterPro" id="IPR050301">
    <property type="entry name" value="NTE"/>
</dbReference>
<evidence type="ECO:0000256" key="2">
    <source>
        <dbReference type="ARBA" id="ARBA00022963"/>
    </source>
</evidence>
<evidence type="ECO:0000259" key="5">
    <source>
        <dbReference type="PROSITE" id="PS51635"/>
    </source>
</evidence>
<feature type="active site" description="Nucleophile" evidence="4">
    <location>
        <position position="38"/>
    </location>
</feature>
<keyword evidence="2 4" id="KW-0442">Lipid degradation</keyword>
<keyword evidence="3 4" id="KW-0443">Lipid metabolism</keyword>
<comment type="caution">
    <text evidence="6">The sequence shown here is derived from an EMBL/GenBank/DDBJ whole genome shotgun (WGS) entry which is preliminary data.</text>
</comment>
<evidence type="ECO:0000256" key="1">
    <source>
        <dbReference type="ARBA" id="ARBA00022801"/>
    </source>
</evidence>
<dbReference type="EMBL" id="JAFMYW010000001">
    <property type="protein sequence ID" value="MBO0947229.1"/>
    <property type="molecule type" value="Genomic_DNA"/>
</dbReference>
<keyword evidence="7" id="KW-1185">Reference proteome</keyword>
<dbReference type="Gene3D" id="3.40.1090.10">
    <property type="entry name" value="Cytosolic phospholipase A2 catalytic domain"/>
    <property type="match status" value="1"/>
</dbReference>
<evidence type="ECO:0000313" key="7">
    <source>
        <dbReference type="Proteomes" id="UP000664628"/>
    </source>
</evidence>
<organism evidence="6 7">
    <name type="scientific">Fibrella forsythiae</name>
    <dbReference type="NCBI Taxonomy" id="2817061"/>
    <lineage>
        <taxon>Bacteria</taxon>
        <taxon>Pseudomonadati</taxon>
        <taxon>Bacteroidota</taxon>
        <taxon>Cytophagia</taxon>
        <taxon>Cytophagales</taxon>
        <taxon>Spirosomataceae</taxon>
        <taxon>Fibrella</taxon>
    </lineage>
</organism>
<gene>
    <name evidence="6" type="ORF">J2I46_01460</name>
</gene>
<dbReference type="PANTHER" id="PTHR14226">
    <property type="entry name" value="NEUROPATHY TARGET ESTERASE/SWISS CHEESE D.MELANOGASTER"/>
    <property type="match status" value="1"/>
</dbReference>
<feature type="domain" description="PNPLA" evidence="5">
    <location>
        <begin position="5"/>
        <end position="223"/>
    </location>
</feature>
<accession>A0ABS3JB83</accession>
<name>A0ABS3JB83_9BACT</name>
<comment type="caution">
    <text evidence="4">Lacks conserved residue(s) required for the propagation of feature annotation.</text>
</comment>
<dbReference type="InterPro" id="IPR002641">
    <property type="entry name" value="PNPLA_dom"/>
</dbReference>
<dbReference type="PROSITE" id="PS51635">
    <property type="entry name" value="PNPLA"/>
    <property type="match status" value="1"/>
</dbReference>
<protein>
    <submittedName>
        <fullName evidence="6">Patatin-like phospholipase family protein</fullName>
    </submittedName>
</protein>
<sequence length="357" mass="39068">MKNILVLSGGAFKGAFQVGALRVLKDAGIKWDYTVGISTGALQGLLTAMDAQDRLEALWEQVAQNGAGMIYTSELLDQVNGVPKVSFKKVYNMIKPRLTPKLIWQLLSEKGRLAIISDIIGRTNTIEALADNQPLQDLLLSLLNEYPLVMPSGCGAVSLYDSQYYFKTNKDFSSLSEYAKFVKASASMPMVWKSTNVTGGDGITMFNLVDGGIRNISPLGDAISFVNAQEDPEGCCIWTINTQLAHLDTDPSPTWPVMKTGDRALDIVLSEVITNDIDQFMEYNSFAQQAAGFGHTLTMRNGRSVKAFKSMVIEPTESLGGSMDASAEAIKQRIKHGMERAYEVLSSKATTPFWPPQ</sequence>
<dbReference type="Pfam" id="PF01734">
    <property type="entry name" value="Patatin"/>
    <property type="match status" value="1"/>
</dbReference>
<dbReference type="RefSeq" id="WP_207327146.1">
    <property type="nucleotide sequence ID" value="NZ_JAFMYW010000001.1"/>
</dbReference>
<feature type="short sequence motif" description="DGA/G" evidence="4">
    <location>
        <begin position="210"/>
        <end position="212"/>
    </location>
</feature>
<dbReference type="Proteomes" id="UP000664628">
    <property type="component" value="Unassembled WGS sequence"/>
</dbReference>
<dbReference type="SUPFAM" id="SSF52151">
    <property type="entry name" value="FabD/lysophospholipase-like"/>
    <property type="match status" value="1"/>
</dbReference>
<evidence type="ECO:0000313" key="6">
    <source>
        <dbReference type="EMBL" id="MBO0947229.1"/>
    </source>
</evidence>